<dbReference type="AlphaFoldDB" id="A0AAP3E395"/>
<reference evidence="1" key="1">
    <citation type="submission" date="2022-09" db="EMBL/GenBank/DDBJ databases">
        <title>Enrichment on poylsaccharides allowed isolation of novel metabolic and taxonomic groups of Haloarchaea.</title>
        <authorList>
            <person name="Sorokin D.Y."/>
            <person name="Elcheninov A.G."/>
            <person name="Khizhniak T.V."/>
            <person name="Kolganova T.V."/>
            <person name="Kublanov I.V."/>
        </authorList>
    </citation>
    <scope>NUCLEOTIDE SEQUENCE</scope>
    <source>
        <strain evidence="1">AArc-xg1-1</strain>
    </source>
</reference>
<dbReference type="EMBL" id="JAOPKA010000015">
    <property type="protein sequence ID" value="MCU4743453.1"/>
    <property type="molecule type" value="Genomic_DNA"/>
</dbReference>
<dbReference type="Proteomes" id="UP001321018">
    <property type="component" value="Unassembled WGS sequence"/>
</dbReference>
<protein>
    <submittedName>
        <fullName evidence="1">Uncharacterized protein</fullName>
    </submittedName>
</protein>
<proteinExistence type="predicted"/>
<accession>A0AAP3E395</accession>
<name>A0AAP3E395_9EURY</name>
<sequence length="174" mass="19189">MSGYDAIRLETPTGTVVAYLAPSFEVVPQDQNDVFEGSRPDDSAIVTNNGLWTSELTVQGAFVHSDEARGPFQQALQDLHGQQIVTPDDQINRLREHTVYAPGQSYLHFYHRDNEYVAASDSSVDVGDGIYPVVTPVELRMPENGETSTLRTDFLIRLAIGTPRGAQEPTEPEV</sequence>
<dbReference type="RefSeq" id="WP_338005272.1">
    <property type="nucleotide sequence ID" value="NZ_JAOPKA010000015.1"/>
</dbReference>
<gene>
    <name evidence="1" type="ORF">OB960_18870</name>
</gene>
<evidence type="ECO:0000313" key="2">
    <source>
        <dbReference type="Proteomes" id="UP001321018"/>
    </source>
</evidence>
<evidence type="ECO:0000313" key="1">
    <source>
        <dbReference type="EMBL" id="MCU4743453.1"/>
    </source>
</evidence>
<comment type="caution">
    <text evidence="1">The sequence shown here is derived from an EMBL/GenBank/DDBJ whole genome shotgun (WGS) entry which is preliminary data.</text>
</comment>
<organism evidence="1 2">
    <name type="scientific">Natronoglomus mannanivorans</name>
    <dbReference type="NCBI Taxonomy" id="2979990"/>
    <lineage>
        <taxon>Archaea</taxon>
        <taxon>Methanobacteriati</taxon>
        <taxon>Methanobacteriota</taxon>
        <taxon>Stenosarchaea group</taxon>
        <taxon>Halobacteria</taxon>
        <taxon>Halobacteriales</taxon>
        <taxon>Natrialbaceae</taxon>
        <taxon>Natronoglomus</taxon>
    </lineage>
</organism>